<keyword evidence="3" id="KW-1185">Reference proteome</keyword>
<gene>
    <name evidence="2" type="ORF">KSF_101000</name>
</gene>
<dbReference type="InterPro" id="IPR001919">
    <property type="entry name" value="CBD2"/>
</dbReference>
<proteinExistence type="predicted"/>
<comment type="caution">
    <text evidence="2">The sequence shown here is derived from an EMBL/GenBank/DDBJ whole genome shotgun (WGS) entry which is preliminary data.</text>
</comment>
<evidence type="ECO:0000259" key="1">
    <source>
        <dbReference type="PROSITE" id="PS51173"/>
    </source>
</evidence>
<dbReference type="Gene3D" id="2.60.40.290">
    <property type="match status" value="1"/>
</dbReference>
<dbReference type="InterPro" id="IPR012291">
    <property type="entry name" value="CBM2_carb-bd_dom_sf"/>
</dbReference>
<dbReference type="EMBL" id="BNJK01000002">
    <property type="protein sequence ID" value="GHP00053.1"/>
    <property type="molecule type" value="Genomic_DNA"/>
</dbReference>
<feature type="domain" description="CBM2" evidence="1">
    <location>
        <begin position="1"/>
        <end position="54"/>
    </location>
</feature>
<dbReference type="GO" id="GO:0030247">
    <property type="term" value="F:polysaccharide binding"/>
    <property type="evidence" value="ECO:0007669"/>
    <property type="project" value="UniProtKB-UniRule"/>
</dbReference>
<dbReference type="SUPFAM" id="SSF49384">
    <property type="entry name" value="Carbohydrate-binding domain"/>
    <property type="match status" value="1"/>
</dbReference>
<name>A0A8J3NA62_9CHLR</name>
<evidence type="ECO:0000313" key="3">
    <source>
        <dbReference type="Proteomes" id="UP000597444"/>
    </source>
</evidence>
<dbReference type="InterPro" id="IPR008965">
    <property type="entry name" value="CBM2/CBM3_carb-bd_dom_sf"/>
</dbReference>
<dbReference type="GO" id="GO:0004553">
    <property type="term" value="F:hydrolase activity, hydrolyzing O-glycosyl compounds"/>
    <property type="evidence" value="ECO:0007669"/>
    <property type="project" value="InterPro"/>
</dbReference>
<reference evidence="2" key="1">
    <citation type="submission" date="2020-10" db="EMBL/GenBank/DDBJ databases">
        <title>Taxonomic study of unclassified bacteria belonging to the class Ktedonobacteria.</title>
        <authorList>
            <person name="Yabe S."/>
            <person name="Wang C.M."/>
            <person name="Zheng Y."/>
            <person name="Sakai Y."/>
            <person name="Cavaletti L."/>
            <person name="Monciardini P."/>
            <person name="Donadio S."/>
        </authorList>
    </citation>
    <scope>NUCLEOTIDE SEQUENCE</scope>
    <source>
        <strain evidence="2">ID150040</strain>
    </source>
</reference>
<dbReference type="AlphaFoldDB" id="A0A8J3NA62"/>
<dbReference type="Proteomes" id="UP000597444">
    <property type="component" value="Unassembled WGS sequence"/>
</dbReference>
<dbReference type="PROSITE" id="PS51173">
    <property type="entry name" value="CBM2"/>
    <property type="match status" value="1"/>
</dbReference>
<protein>
    <recommendedName>
        <fullName evidence="1">CBM2 domain-containing protein</fullName>
    </recommendedName>
</protein>
<organism evidence="2 3">
    <name type="scientific">Reticulibacter mediterranei</name>
    <dbReference type="NCBI Taxonomy" id="2778369"/>
    <lineage>
        <taxon>Bacteria</taxon>
        <taxon>Bacillati</taxon>
        <taxon>Chloroflexota</taxon>
        <taxon>Ktedonobacteria</taxon>
        <taxon>Ktedonobacterales</taxon>
        <taxon>Reticulibacteraceae</taxon>
        <taxon>Reticulibacter</taxon>
    </lineage>
</organism>
<accession>A0A8J3NA62</accession>
<dbReference type="Pfam" id="PF00553">
    <property type="entry name" value="CBM_2"/>
    <property type="match status" value="1"/>
</dbReference>
<evidence type="ECO:0000313" key="2">
    <source>
        <dbReference type="EMBL" id="GHP00053.1"/>
    </source>
</evidence>
<dbReference type="GO" id="GO:0005975">
    <property type="term" value="P:carbohydrate metabolic process"/>
    <property type="evidence" value="ECO:0007669"/>
    <property type="project" value="InterPro"/>
</dbReference>
<sequence length="54" mass="5349">MFSQSGTNVTISNASYNGTIAVNGSANTGFNGSWSGNNPSPTAFTLNGASCSVS</sequence>